<dbReference type="GO" id="GO:0005737">
    <property type="term" value="C:cytoplasm"/>
    <property type="evidence" value="ECO:0007669"/>
    <property type="project" value="UniProtKB-SubCell"/>
</dbReference>
<dbReference type="NCBIfam" id="TIGR00362">
    <property type="entry name" value="DnaA"/>
    <property type="match status" value="1"/>
</dbReference>
<dbReference type="InterPro" id="IPR001957">
    <property type="entry name" value="Chromosome_initiator_DnaA"/>
</dbReference>
<dbReference type="SUPFAM" id="SSF48295">
    <property type="entry name" value="TrpR-like"/>
    <property type="match status" value="1"/>
</dbReference>
<dbReference type="CDD" id="cd06571">
    <property type="entry name" value="Bac_DnaA_C"/>
    <property type="match status" value="1"/>
</dbReference>
<comment type="function">
    <text evidence="8 10">Plays an essential role in the initiation and regulation of chromosomal replication. ATP-DnaA binds to the origin of replication (oriC) to initiate formation of the DNA replication initiation complex once per cell cycle. Binds the DnaA box (a 9 base pair repeat at the origin) and separates the double-stranded (ds)DNA. Forms a right-handed helical filament on oriC DNA; dsDNA binds to the exterior of the filament while single-stranded (ss)DNA is stabiized in the filament's interior. The ATP-DnaA-oriC complex binds and stabilizes one strand of the AT-rich DNA unwinding element (DUE), permitting loading of DNA polymerase. After initiation quickly degrades to an ADP-DnaA complex that is not apt for DNA replication. Binds acidic phospholipids.</text>
</comment>
<dbReference type="Gene3D" id="3.30.300.180">
    <property type="match status" value="1"/>
</dbReference>
<evidence type="ECO:0000313" key="15">
    <source>
        <dbReference type="Proteomes" id="UP000178835"/>
    </source>
</evidence>
<dbReference type="SMART" id="SM00760">
    <property type="entry name" value="Bac_DnaA_C"/>
    <property type="match status" value="1"/>
</dbReference>
<dbReference type="PRINTS" id="PR00051">
    <property type="entry name" value="DNAA"/>
</dbReference>
<feature type="binding site" evidence="8">
    <location>
        <position position="163"/>
    </location>
    <ligand>
        <name>ATP</name>
        <dbReference type="ChEBI" id="CHEBI:30616"/>
    </ligand>
</feature>
<dbReference type="SMART" id="SM00382">
    <property type="entry name" value="AAA"/>
    <property type="match status" value="1"/>
</dbReference>
<comment type="caution">
    <text evidence="8">Lacks conserved residue(s) required for the propagation of feature annotation.</text>
</comment>
<dbReference type="PANTHER" id="PTHR30050">
    <property type="entry name" value="CHROMOSOMAL REPLICATION INITIATOR PROTEIN DNAA"/>
    <property type="match status" value="1"/>
</dbReference>
<dbReference type="GO" id="GO:0008289">
    <property type="term" value="F:lipid binding"/>
    <property type="evidence" value="ECO:0007669"/>
    <property type="project" value="UniProtKB-KW"/>
</dbReference>
<comment type="similarity">
    <text evidence="1 8 11">Belongs to the DnaA family.</text>
</comment>
<dbReference type="HAMAP" id="MF_00377">
    <property type="entry name" value="DnaA_bact"/>
    <property type="match status" value="1"/>
</dbReference>
<organism evidence="14 15">
    <name type="scientific">Candidatus Spechtbacteria bacterium RIFCSPLOWO2_01_FULL_43_12</name>
    <dbReference type="NCBI Taxonomy" id="1802162"/>
    <lineage>
        <taxon>Bacteria</taxon>
        <taxon>Candidatus Spechtiibacteriota</taxon>
    </lineage>
</organism>
<dbReference type="Pfam" id="PF08299">
    <property type="entry name" value="Bac_DnaA_C"/>
    <property type="match status" value="1"/>
</dbReference>
<dbReference type="InterPro" id="IPR018312">
    <property type="entry name" value="Chromosome_initiator_DnaA_CS"/>
</dbReference>
<evidence type="ECO:0000256" key="1">
    <source>
        <dbReference type="ARBA" id="ARBA00006583"/>
    </source>
</evidence>
<evidence type="ECO:0000256" key="8">
    <source>
        <dbReference type="HAMAP-Rule" id="MF_00377"/>
    </source>
</evidence>
<dbReference type="InterPro" id="IPR013159">
    <property type="entry name" value="DnaA_C"/>
</dbReference>
<dbReference type="GO" id="GO:0005886">
    <property type="term" value="C:plasma membrane"/>
    <property type="evidence" value="ECO:0007669"/>
    <property type="project" value="TreeGrafter"/>
</dbReference>
<evidence type="ECO:0000256" key="9">
    <source>
        <dbReference type="NCBIfam" id="TIGR00362"/>
    </source>
</evidence>
<dbReference type="Proteomes" id="UP000178835">
    <property type="component" value="Unassembled WGS sequence"/>
</dbReference>
<dbReference type="AlphaFoldDB" id="A0A1G2HFG1"/>
<dbReference type="Pfam" id="PF11638">
    <property type="entry name" value="DnaA_N"/>
    <property type="match status" value="1"/>
</dbReference>
<evidence type="ECO:0000256" key="10">
    <source>
        <dbReference type="RuleBase" id="RU000577"/>
    </source>
</evidence>
<dbReference type="GO" id="GO:0006270">
    <property type="term" value="P:DNA replication initiation"/>
    <property type="evidence" value="ECO:0007669"/>
    <property type="project" value="UniProtKB-UniRule"/>
</dbReference>
<keyword evidence="7 8" id="KW-0238">DNA-binding</keyword>
<evidence type="ECO:0000256" key="3">
    <source>
        <dbReference type="ARBA" id="ARBA00022705"/>
    </source>
</evidence>
<keyword evidence="6 8" id="KW-0446">Lipid-binding</keyword>
<dbReference type="Pfam" id="PF00308">
    <property type="entry name" value="Bac_DnaA"/>
    <property type="match status" value="1"/>
</dbReference>
<dbReference type="InterPro" id="IPR038454">
    <property type="entry name" value="DnaA_N_sf"/>
</dbReference>
<evidence type="ECO:0000259" key="12">
    <source>
        <dbReference type="SMART" id="SM00382"/>
    </source>
</evidence>
<feature type="domain" description="AAA+ ATPase" evidence="12">
    <location>
        <begin position="149"/>
        <end position="281"/>
    </location>
</feature>
<dbReference type="FunFam" id="3.40.50.300:FF:000668">
    <property type="entry name" value="Chromosomal replication initiator protein DnaA"/>
    <property type="match status" value="1"/>
</dbReference>
<reference evidence="14 15" key="1">
    <citation type="journal article" date="2016" name="Nat. Commun.">
        <title>Thousands of microbial genomes shed light on interconnected biogeochemical processes in an aquifer system.</title>
        <authorList>
            <person name="Anantharaman K."/>
            <person name="Brown C.T."/>
            <person name="Hug L.A."/>
            <person name="Sharon I."/>
            <person name="Castelle C.J."/>
            <person name="Probst A.J."/>
            <person name="Thomas B.C."/>
            <person name="Singh A."/>
            <person name="Wilkins M.J."/>
            <person name="Karaoz U."/>
            <person name="Brodie E.L."/>
            <person name="Williams K.H."/>
            <person name="Hubbard S.S."/>
            <person name="Banfield J.F."/>
        </authorList>
    </citation>
    <scope>NUCLEOTIDE SEQUENCE [LARGE SCALE GENOMIC DNA]</scope>
</reference>
<keyword evidence="4 8" id="KW-0547">Nucleotide-binding</keyword>
<feature type="region of interest" description="Domain I, interacts with DnaA modulators" evidence="8">
    <location>
        <begin position="1"/>
        <end position="99"/>
    </location>
</feature>
<dbReference type="Gene3D" id="1.10.1750.10">
    <property type="match status" value="1"/>
</dbReference>
<feature type="binding site" evidence="8">
    <location>
        <position position="160"/>
    </location>
    <ligand>
        <name>ATP</name>
        <dbReference type="ChEBI" id="CHEBI:30616"/>
    </ligand>
</feature>
<comment type="subunit">
    <text evidence="8">Oligomerizes as a right-handed, spiral filament on DNA at oriC.</text>
</comment>
<evidence type="ECO:0000256" key="5">
    <source>
        <dbReference type="ARBA" id="ARBA00022840"/>
    </source>
</evidence>
<keyword evidence="5 8" id="KW-0067">ATP-binding</keyword>
<keyword evidence="2 8" id="KW-0963">Cytoplasm</keyword>
<dbReference type="PANTHER" id="PTHR30050:SF2">
    <property type="entry name" value="CHROMOSOMAL REPLICATION INITIATOR PROTEIN DNAA"/>
    <property type="match status" value="1"/>
</dbReference>
<dbReference type="EMBL" id="MHOH01000009">
    <property type="protein sequence ID" value="OGZ60981.1"/>
    <property type="molecule type" value="Genomic_DNA"/>
</dbReference>
<dbReference type="InterPro" id="IPR013317">
    <property type="entry name" value="DnaA_dom"/>
</dbReference>
<dbReference type="InterPro" id="IPR024633">
    <property type="entry name" value="DnaA_N_dom"/>
</dbReference>
<dbReference type="InterPro" id="IPR010921">
    <property type="entry name" value="Trp_repressor/repl_initiator"/>
</dbReference>
<feature type="region of interest" description="Domain IV, binds dsDNA" evidence="8">
    <location>
        <begin position="331"/>
        <end position="451"/>
    </location>
</feature>
<gene>
    <name evidence="8" type="primary">dnaA</name>
    <name evidence="14" type="ORF">A2919_00565</name>
</gene>
<evidence type="ECO:0000256" key="2">
    <source>
        <dbReference type="ARBA" id="ARBA00022490"/>
    </source>
</evidence>
<name>A0A1G2HFG1_9BACT</name>
<protein>
    <recommendedName>
        <fullName evidence="8 9">Chromosomal replication initiator protein DnaA</fullName>
    </recommendedName>
</protein>
<dbReference type="InterPro" id="IPR027417">
    <property type="entry name" value="P-loop_NTPase"/>
</dbReference>
<dbReference type="GO" id="GO:0003688">
    <property type="term" value="F:DNA replication origin binding"/>
    <property type="evidence" value="ECO:0007669"/>
    <property type="project" value="UniProtKB-UniRule"/>
</dbReference>
<accession>A0A1G2HFG1</accession>
<dbReference type="CDD" id="cd00009">
    <property type="entry name" value="AAA"/>
    <property type="match status" value="1"/>
</dbReference>
<dbReference type="GO" id="GO:0006275">
    <property type="term" value="P:regulation of DNA replication"/>
    <property type="evidence" value="ECO:0007669"/>
    <property type="project" value="UniProtKB-UniRule"/>
</dbReference>
<evidence type="ECO:0000256" key="6">
    <source>
        <dbReference type="ARBA" id="ARBA00023121"/>
    </source>
</evidence>
<comment type="subcellular location">
    <subcellularLocation>
        <location evidence="8">Cytoplasm</location>
    </subcellularLocation>
</comment>
<comment type="domain">
    <text evidence="8">Domain I is involved in oligomerization and binding regulators, domain II is flexibile and of varying length in different bacteria, domain III forms the AAA+ region, while domain IV binds dsDNA.</text>
</comment>
<evidence type="ECO:0000256" key="4">
    <source>
        <dbReference type="ARBA" id="ARBA00022741"/>
    </source>
</evidence>
<comment type="caution">
    <text evidence="14">The sequence shown here is derived from an EMBL/GenBank/DDBJ whole genome shotgun (WGS) entry which is preliminary data.</text>
</comment>
<dbReference type="Gene3D" id="3.40.50.300">
    <property type="entry name" value="P-loop containing nucleotide triphosphate hydrolases"/>
    <property type="match status" value="1"/>
</dbReference>
<sequence length="451" mass="51973">MNEQDLWQAALNEIELQLSRANFVTWFKNTYIASKKGGVVHVAVPNAFSKEWLENKYNKYIFKALRDRDGEVKEIKYVIENKKPLVQTAKAQEYKHRDSEETQLQFEELQVDKETNLNPKYTFESFVVGPSNELAHAAAISVAKKPGLVYNPLFVYGGVGLGKTHLLQAVGNRLASKDKGVVYLSSERFTSEFISAIQNHGIESFKDKYRKINVLIIDDIQFIAGKEQTQEEFFHTFNALHEQNKQIILSSDRPPKAIPTLEERLRSRFEGGMLVDIGYPDYETRVAILKTKIKDKNVSLDKEVINHIATSVQRNIRELEGALNLVIASSKLNNNEMDLERAKKILSHLNHRPAKPITHKKLFQVVSNFYEIKEKELLGKNRKREIVVPRQVAMFLMRKEMKSSYPSIGQRFGGKDHTTVIHACEKIEKEMRENNDFEQELGFIKQQLYSD</sequence>
<feature type="binding site" evidence="8">
    <location>
        <position position="162"/>
    </location>
    <ligand>
        <name>ATP</name>
        <dbReference type="ChEBI" id="CHEBI:30616"/>
    </ligand>
</feature>
<keyword evidence="3 8" id="KW-0235">DNA replication</keyword>
<dbReference type="GO" id="GO:0005524">
    <property type="term" value="F:ATP binding"/>
    <property type="evidence" value="ECO:0007669"/>
    <property type="project" value="UniProtKB-UniRule"/>
</dbReference>
<evidence type="ECO:0000256" key="11">
    <source>
        <dbReference type="RuleBase" id="RU004227"/>
    </source>
</evidence>
<evidence type="ECO:0000259" key="13">
    <source>
        <dbReference type="SMART" id="SM00760"/>
    </source>
</evidence>
<dbReference type="SUPFAM" id="SSF52540">
    <property type="entry name" value="P-loop containing nucleoside triphosphate hydrolases"/>
    <property type="match status" value="1"/>
</dbReference>
<dbReference type="InterPro" id="IPR020591">
    <property type="entry name" value="Chromosome_initiator_DnaA-like"/>
</dbReference>
<dbReference type="InterPro" id="IPR003593">
    <property type="entry name" value="AAA+_ATPase"/>
</dbReference>
<proteinExistence type="inferred from homology"/>
<evidence type="ECO:0000256" key="7">
    <source>
        <dbReference type="ARBA" id="ARBA00023125"/>
    </source>
</evidence>
<evidence type="ECO:0000313" key="14">
    <source>
        <dbReference type="EMBL" id="OGZ60981.1"/>
    </source>
</evidence>
<feature type="binding site" evidence="8">
    <location>
        <position position="164"/>
    </location>
    <ligand>
        <name>ATP</name>
        <dbReference type="ChEBI" id="CHEBI:30616"/>
    </ligand>
</feature>
<feature type="domain" description="Chromosomal replication initiator DnaA C-terminal" evidence="13">
    <location>
        <begin position="358"/>
        <end position="427"/>
    </location>
</feature>
<dbReference type="PROSITE" id="PS01008">
    <property type="entry name" value="DNAA"/>
    <property type="match status" value="1"/>
</dbReference>
<dbReference type="Gene3D" id="1.10.8.60">
    <property type="match status" value="1"/>
</dbReference>